<feature type="transmembrane region" description="Helical" evidence="13">
    <location>
        <begin position="447"/>
        <end position="465"/>
    </location>
</feature>
<dbReference type="Pfam" id="PF22614">
    <property type="entry name" value="Slo-like_RCK"/>
    <property type="match status" value="2"/>
</dbReference>
<dbReference type="InterPro" id="IPR003929">
    <property type="entry name" value="K_chnl_BK_asu"/>
</dbReference>
<dbReference type="PROSITE" id="PS51201">
    <property type="entry name" value="RCK_N"/>
    <property type="match status" value="1"/>
</dbReference>
<dbReference type="EMBL" id="DF144626">
    <property type="protein sequence ID" value="GAA57263.1"/>
    <property type="molecule type" value="Genomic_DNA"/>
</dbReference>
<proteinExistence type="predicted"/>
<dbReference type="Gene3D" id="3.40.50.720">
    <property type="entry name" value="NAD(P)-binding Rossmann-like Domain"/>
    <property type="match status" value="2"/>
</dbReference>
<dbReference type="SUPFAM" id="SSF51735">
    <property type="entry name" value="NAD(P)-binding Rossmann-fold domains"/>
    <property type="match status" value="1"/>
</dbReference>
<sequence length="1433" mass="161550">MVRLPDHQRRYTCCFCLHVRTGTILLGIGQIVLHLVCISLLILSALRPDMLQSSISTVDKGHGYAVVSSDRSGGRSHALSIILHLVPGISDLQDTLAVPPQQQQQQRQQDKTNTEGSSTEPIRAAVDDTNAENDSDQALADGSRGFILDAYKNTDPAVTIKHRRHFSPYFALCLSTFSLAFCCFLVHGAVARQPTHLLPFFFLQVFDFIISLLTVVGYMSSTSDVRFWLHMKNGSMYINSTSLTFLMLSISCTFLAFKAYCLGMVWDCYKYLMLTYHRPDHGEWSNDPFSFFPSIWGFLGTGRRSSLFRGNARATTDNPLFPVAEGDTHGAQRPPATYDQSNDLPNYDAQWFQLSQFRSPEDGNVERTTKPWRRRHVQFVRKSGSYALKAIALIALTGLISFPKLLTRLLKTLRQPTNGFALLRVHRFERIGDFWIEGKRDPTGPTLSYFDCFYFLLVTVATVGYGDIVCTTYIGRVVIIMVIIGALVSITTHMSELYDLFHISRQYSGTFNKEYHPRHVIVCGSINYQSVSVFMHAFVNADRGRFDKNIMMLFMSENNPDTRLKALLKRESVHATFLRGDATSPKDLKRAKARFAEAVIVLSDGQSSDPAKDDWENIMRVVSVKNLHSKCRILCVLTMMDNKALMSNIPGWREGRTDEFDRAICTTQLKLGLMSLNCLARGASTLLTNLMVRVPIPTKLDEKRFPAWIRNYFRGTRYGLYTVKFSPSFDEMPFQTVVSIAMQHLQLLLVAVHIYSQKDTVEQIVINPGAYLRINSQQMRAIVLADSFLHAQHLRAYCVACNSDSGFHLHEPLRTCRSRLQLHNSVVTIFGISRYMYIRNTLLIRLMKTLRKPTTGFALEQSQTRDSAGLQIYRRYLLHCDCDLDGVLNRFDMSLQSYEERTLRDTPEPGDFVPCSKFRRELLRKVALHTTTILPLREEKEDGKYECTTQKVAENSSTAHGRFLPAWDSSGGRSSLVVFSGGMTARHRRGVTTGGFFSGWVLDPAIDKGSVTSRYGSLEVRPSKGLGFRISQLLKPFVSKKVLKRALSSEIHHKVAGNAHKYEQPKLQDGTKPKTTIDIMRDSTGLFYWVPDRPFTTACLSLRDLIQWSLSGHILVCLTKQTTDAKLGLASFVMPLRSTRIPKEELRPIVFLCDENLVRTEWYSLRNFPKIYVLSGSPLSRAYLRAAGVEKCSTCVILSCSDELPAKQSLLADKENILCALNIRQMLAESRDQGDKRIAHNCSEISSVLANVTRILQNPLSSDEEVNIRSDPMVITALSDMKSGSLLSITNEYKSKNGLIRLSPHYAAGSMFASPVLNSLASNLVRKAVYSFRFTRSSCCFLASRYIDDHSLSFNTVEWLRSSTTTSFSSLLVAFTSLFSLRLLRFDGYFFLKCGQSVLKSQESSLLGNIGSANLTKIRQFRIHDLPAGSLNI</sequence>
<feature type="domain" description="RCK N-terminal" evidence="14">
    <location>
        <begin position="1111"/>
        <end position="1266"/>
    </location>
</feature>
<keyword evidence="7 13" id="KW-1133">Transmembrane helix</keyword>
<evidence type="ECO:0000256" key="12">
    <source>
        <dbReference type="SAM" id="MobiDB-lite"/>
    </source>
</evidence>
<evidence type="ECO:0000256" key="9">
    <source>
        <dbReference type="ARBA" id="ARBA00023136"/>
    </source>
</evidence>
<dbReference type="PANTHER" id="PTHR10027">
    <property type="entry name" value="CALCIUM-ACTIVATED POTASSIUM CHANNEL ALPHA CHAIN"/>
    <property type="match status" value="1"/>
</dbReference>
<keyword evidence="3" id="KW-0633">Potassium transport</keyword>
<comment type="catalytic activity">
    <reaction evidence="11">
        <text>K(+)(in) = K(+)(out)</text>
        <dbReference type="Rhea" id="RHEA:29463"/>
        <dbReference type="ChEBI" id="CHEBI:29103"/>
    </reaction>
</comment>
<dbReference type="GO" id="GO:0060072">
    <property type="term" value="F:large conductance calcium-activated potassium channel activity"/>
    <property type="evidence" value="ECO:0007669"/>
    <property type="project" value="TreeGrafter"/>
</dbReference>
<dbReference type="PANTHER" id="PTHR10027:SF33">
    <property type="entry name" value="CALCIUM-ACTIVATED POTASSIUM CHANNEL SUBUNIT ALPHA-1-RELATED"/>
    <property type="match status" value="1"/>
</dbReference>
<keyword evidence="2" id="KW-0813">Transport</keyword>
<evidence type="ECO:0000256" key="6">
    <source>
        <dbReference type="ARBA" id="ARBA00022958"/>
    </source>
</evidence>
<keyword evidence="6" id="KW-0630">Potassium</keyword>
<dbReference type="InterPro" id="IPR003148">
    <property type="entry name" value="RCK_N"/>
</dbReference>
<keyword evidence="4 13" id="KW-0812">Transmembrane</keyword>
<evidence type="ECO:0000256" key="11">
    <source>
        <dbReference type="ARBA" id="ARBA00034430"/>
    </source>
</evidence>
<feature type="transmembrane region" description="Helical" evidence="13">
    <location>
        <begin position="242"/>
        <end position="266"/>
    </location>
</feature>
<keyword evidence="5" id="KW-0631">Potassium channel</keyword>
<feature type="transmembrane region" description="Helical" evidence="13">
    <location>
        <begin position="197"/>
        <end position="221"/>
    </location>
</feature>
<dbReference type="InterPro" id="IPR036291">
    <property type="entry name" value="NAD(P)-bd_dom_sf"/>
</dbReference>
<evidence type="ECO:0000256" key="2">
    <source>
        <dbReference type="ARBA" id="ARBA00022448"/>
    </source>
</evidence>
<dbReference type="PRINTS" id="PR01449">
    <property type="entry name" value="BKCHANNELA"/>
</dbReference>
<evidence type="ECO:0000256" key="4">
    <source>
        <dbReference type="ARBA" id="ARBA00022692"/>
    </source>
</evidence>
<evidence type="ECO:0000256" key="3">
    <source>
        <dbReference type="ARBA" id="ARBA00022538"/>
    </source>
</evidence>
<dbReference type="InterPro" id="IPR047871">
    <property type="entry name" value="K_chnl_Slo-like"/>
</dbReference>
<dbReference type="GO" id="GO:0005886">
    <property type="term" value="C:plasma membrane"/>
    <property type="evidence" value="ECO:0007669"/>
    <property type="project" value="UniProtKB-SubCell"/>
</dbReference>
<dbReference type="Gene3D" id="1.10.287.70">
    <property type="match status" value="1"/>
</dbReference>
<comment type="subcellular location">
    <subcellularLocation>
        <location evidence="1">Cell membrane</location>
        <topology evidence="1">Multi-pass membrane protein</topology>
    </subcellularLocation>
</comment>
<accession>G7YWD3</accession>
<evidence type="ECO:0000313" key="15">
    <source>
        <dbReference type="EMBL" id="GAA57263.1"/>
    </source>
</evidence>
<feature type="transmembrane region" description="Helical" evidence="13">
    <location>
        <begin position="24"/>
        <end position="46"/>
    </location>
</feature>
<keyword evidence="16" id="KW-1185">Reference proteome</keyword>
<keyword evidence="8" id="KW-0406">Ion transport</keyword>
<gene>
    <name evidence="15" type="ORF">CLF_112421</name>
</gene>
<feature type="transmembrane region" description="Helical" evidence="13">
    <location>
        <begin position="169"/>
        <end position="191"/>
    </location>
</feature>
<organism evidence="15 16">
    <name type="scientific">Clonorchis sinensis</name>
    <name type="common">Chinese liver fluke</name>
    <dbReference type="NCBI Taxonomy" id="79923"/>
    <lineage>
        <taxon>Eukaryota</taxon>
        <taxon>Metazoa</taxon>
        <taxon>Spiralia</taxon>
        <taxon>Lophotrochozoa</taxon>
        <taxon>Platyhelminthes</taxon>
        <taxon>Trematoda</taxon>
        <taxon>Digenea</taxon>
        <taxon>Opisthorchiida</taxon>
        <taxon>Opisthorchiata</taxon>
        <taxon>Opisthorchiidae</taxon>
        <taxon>Clonorchis</taxon>
    </lineage>
</organism>
<evidence type="ECO:0000256" key="10">
    <source>
        <dbReference type="ARBA" id="ARBA00023303"/>
    </source>
</evidence>
<dbReference type="SUPFAM" id="SSF81324">
    <property type="entry name" value="Voltage-gated potassium channels"/>
    <property type="match status" value="1"/>
</dbReference>
<evidence type="ECO:0000256" key="8">
    <source>
        <dbReference type="ARBA" id="ARBA00023065"/>
    </source>
</evidence>
<feature type="transmembrane region" description="Helical" evidence="13">
    <location>
        <begin position="477"/>
        <end position="498"/>
    </location>
</feature>
<dbReference type="Pfam" id="PF07885">
    <property type="entry name" value="Ion_trans_2"/>
    <property type="match status" value="1"/>
</dbReference>
<keyword evidence="9 13" id="KW-0472">Membrane</keyword>
<reference key="2">
    <citation type="submission" date="2011-10" db="EMBL/GenBank/DDBJ databases">
        <title>The genome and transcriptome sequence of Clonorchis sinensis provide insights into the carcinogenic liver fluke.</title>
        <authorList>
            <person name="Wang X."/>
            <person name="Huang Y."/>
            <person name="Chen W."/>
            <person name="Liu H."/>
            <person name="Guo L."/>
            <person name="Chen Y."/>
            <person name="Luo F."/>
            <person name="Zhou W."/>
            <person name="Sun J."/>
            <person name="Mao Q."/>
            <person name="Liang P."/>
            <person name="Zhou C."/>
            <person name="Tian Y."/>
            <person name="Men J."/>
            <person name="Lv X."/>
            <person name="Huang L."/>
            <person name="Zhou J."/>
            <person name="Hu Y."/>
            <person name="Li R."/>
            <person name="Zhang F."/>
            <person name="Lei H."/>
            <person name="Li X."/>
            <person name="Hu X."/>
            <person name="Liang C."/>
            <person name="Xu J."/>
            <person name="Wu Z."/>
            <person name="Yu X."/>
        </authorList>
    </citation>
    <scope>NUCLEOTIDE SEQUENCE</scope>
    <source>
        <strain>Henan</strain>
    </source>
</reference>
<evidence type="ECO:0000256" key="5">
    <source>
        <dbReference type="ARBA" id="ARBA00022826"/>
    </source>
</evidence>
<evidence type="ECO:0000256" key="7">
    <source>
        <dbReference type="ARBA" id="ARBA00022989"/>
    </source>
</evidence>
<reference evidence="15" key="1">
    <citation type="journal article" date="2011" name="Genome Biol.">
        <title>The draft genome of the carcinogenic human liver fluke Clonorchis sinensis.</title>
        <authorList>
            <person name="Wang X."/>
            <person name="Chen W."/>
            <person name="Huang Y."/>
            <person name="Sun J."/>
            <person name="Men J."/>
            <person name="Liu H."/>
            <person name="Luo F."/>
            <person name="Guo L."/>
            <person name="Lv X."/>
            <person name="Deng C."/>
            <person name="Zhou C."/>
            <person name="Fan Y."/>
            <person name="Li X."/>
            <person name="Huang L."/>
            <person name="Hu Y."/>
            <person name="Liang C."/>
            <person name="Hu X."/>
            <person name="Xu J."/>
            <person name="Yu X."/>
        </authorList>
    </citation>
    <scope>NUCLEOTIDE SEQUENCE [LARGE SCALE GENOMIC DNA]</scope>
    <source>
        <strain evidence="15">Henan</strain>
    </source>
</reference>
<feature type="transmembrane region" description="Helical" evidence="13">
    <location>
        <begin position="386"/>
        <end position="406"/>
    </location>
</feature>
<evidence type="ECO:0000256" key="1">
    <source>
        <dbReference type="ARBA" id="ARBA00004651"/>
    </source>
</evidence>
<dbReference type="InterPro" id="IPR013099">
    <property type="entry name" value="K_chnl_dom"/>
</dbReference>
<name>G7YWD3_CLOSI</name>
<dbReference type="Proteomes" id="UP000008909">
    <property type="component" value="Unassembled WGS sequence"/>
</dbReference>
<dbReference type="Pfam" id="PF03493">
    <property type="entry name" value="BK_channel_a"/>
    <property type="match status" value="1"/>
</dbReference>
<feature type="region of interest" description="Disordered" evidence="12">
    <location>
        <begin position="97"/>
        <end position="138"/>
    </location>
</feature>
<protein>
    <submittedName>
        <fullName evidence="15">Calcium-activated potassium channel slowpoke</fullName>
    </submittedName>
</protein>
<evidence type="ECO:0000313" key="16">
    <source>
        <dbReference type="Proteomes" id="UP000008909"/>
    </source>
</evidence>
<evidence type="ECO:0000256" key="13">
    <source>
        <dbReference type="SAM" id="Phobius"/>
    </source>
</evidence>
<keyword evidence="10 15" id="KW-0407">Ion channel</keyword>
<evidence type="ECO:0000259" key="14">
    <source>
        <dbReference type="PROSITE" id="PS51201"/>
    </source>
</evidence>